<proteinExistence type="predicted"/>
<organism evidence="1">
    <name type="scientific">Arundo donax</name>
    <name type="common">Giant reed</name>
    <name type="synonym">Donax arundinaceus</name>
    <dbReference type="NCBI Taxonomy" id="35708"/>
    <lineage>
        <taxon>Eukaryota</taxon>
        <taxon>Viridiplantae</taxon>
        <taxon>Streptophyta</taxon>
        <taxon>Embryophyta</taxon>
        <taxon>Tracheophyta</taxon>
        <taxon>Spermatophyta</taxon>
        <taxon>Magnoliopsida</taxon>
        <taxon>Liliopsida</taxon>
        <taxon>Poales</taxon>
        <taxon>Poaceae</taxon>
        <taxon>PACMAD clade</taxon>
        <taxon>Arundinoideae</taxon>
        <taxon>Arundineae</taxon>
        <taxon>Arundo</taxon>
    </lineage>
</organism>
<protein>
    <submittedName>
        <fullName evidence="1">Uncharacterized protein</fullName>
    </submittedName>
</protein>
<accession>A0A0A9HSQ9</accession>
<name>A0A0A9HSQ9_ARUDO</name>
<reference evidence="1" key="1">
    <citation type="submission" date="2014-09" db="EMBL/GenBank/DDBJ databases">
        <authorList>
            <person name="Magalhaes I.L.F."/>
            <person name="Oliveira U."/>
            <person name="Santos F.R."/>
            <person name="Vidigal T.H.D.A."/>
            <person name="Brescovit A.D."/>
            <person name="Santos A.J."/>
        </authorList>
    </citation>
    <scope>NUCLEOTIDE SEQUENCE</scope>
    <source>
        <tissue evidence="1">Shoot tissue taken approximately 20 cm above the soil surface</tissue>
    </source>
</reference>
<dbReference type="EMBL" id="GBRH01159970">
    <property type="protein sequence ID" value="JAE37926.1"/>
    <property type="molecule type" value="Transcribed_RNA"/>
</dbReference>
<evidence type="ECO:0000313" key="1">
    <source>
        <dbReference type="EMBL" id="JAE37926.1"/>
    </source>
</evidence>
<dbReference type="AlphaFoldDB" id="A0A0A9HSQ9"/>
<reference evidence="1" key="2">
    <citation type="journal article" date="2015" name="Data Brief">
        <title>Shoot transcriptome of the giant reed, Arundo donax.</title>
        <authorList>
            <person name="Barrero R.A."/>
            <person name="Guerrero F.D."/>
            <person name="Moolhuijzen P."/>
            <person name="Goolsby J.A."/>
            <person name="Tidwell J."/>
            <person name="Bellgard S.E."/>
            <person name="Bellgard M.I."/>
        </authorList>
    </citation>
    <scope>NUCLEOTIDE SEQUENCE</scope>
    <source>
        <tissue evidence="1">Shoot tissue taken approximately 20 cm above the soil surface</tissue>
    </source>
</reference>
<sequence>MLEKKTAEACINIINTQTYYIVQRNMYCDRKK</sequence>